<accession>A0A409XB59</accession>
<sequence>MPQGEVKAYQSCDISDGEPCQQSIKLEAQIVAAEGPALDNLLILKRNLRTAINRHHDPIARRLPPELTSRVFEIYSEENKAYGDWKRPSYRPFSAFVLGAVCQTWRHIA</sequence>
<proteinExistence type="predicted"/>
<reference evidence="1 2" key="1">
    <citation type="journal article" date="2018" name="Evol. Lett.">
        <title>Horizontal gene cluster transfer increased hallucinogenic mushroom diversity.</title>
        <authorList>
            <person name="Reynolds H.T."/>
            <person name="Vijayakumar V."/>
            <person name="Gluck-Thaler E."/>
            <person name="Korotkin H.B."/>
            <person name="Matheny P.B."/>
            <person name="Slot J.C."/>
        </authorList>
    </citation>
    <scope>NUCLEOTIDE SEQUENCE [LARGE SCALE GENOMIC DNA]</scope>
    <source>
        <strain evidence="1 2">2631</strain>
    </source>
</reference>
<evidence type="ECO:0008006" key="3">
    <source>
        <dbReference type="Google" id="ProtNLM"/>
    </source>
</evidence>
<dbReference type="Proteomes" id="UP000283269">
    <property type="component" value="Unassembled WGS sequence"/>
</dbReference>
<name>A0A409XB59_PSICY</name>
<organism evidence="1 2">
    <name type="scientific">Psilocybe cyanescens</name>
    <dbReference type="NCBI Taxonomy" id="93625"/>
    <lineage>
        <taxon>Eukaryota</taxon>
        <taxon>Fungi</taxon>
        <taxon>Dikarya</taxon>
        <taxon>Basidiomycota</taxon>
        <taxon>Agaricomycotina</taxon>
        <taxon>Agaricomycetes</taxon>
        <taxon>Agaricomycetidae</taxon>
        <taxon>Agaricales</taxon>
        <taxon>Agaricineae</taxon>
        <taxon>Strophariaceae</taxon>
        <taxon>Psilocybe</taxon>
    </lineage>
</organism>
<evidence type="ECO:0000313" key="1">
    <source>
        <dbReference type="EMBL" id="PPQ88038.1"/>
    </source>
</evidence>
<dbReference type="InParanoid" id="A0A409XB59"/>
<dbReference type="EMBL" id="NHYD01002172">
    <property type="protein sequence ID" value="PPQ88038.1"/>
    <property type="molecule type" value="Genomic_DNA"/>
</dbReference>
<comment type="caution">
    <text evidence="1">The sequence shown here is derived from an EMBL/GenBank/DDBJ whole genome shotgun (WGS) entry which is preliminary data.</text>
</comment>
<protein>
    <recommendedName>
        <fullName evidence="3">F-box domain-containing protein</fullName>
    </recommendedName>
</protein>
<dbReference type="AlphaFoldDB" id="A0A409XB59"/>
<keyword evidence="2" id="KW-1185">Reference proteome</keyword>
<evidence type="ECO:0000313" key="2">
    <source>
        <dbReference type="Proteomes" id="UP000283269"/>
    </source>
</evidence>
<gene>
    <name evidence="1" type="ORF">CVT25_000848</name>
</gene>